<keyword evidence="5" id="KW-1185">Reference proteome</keyword>
<evidence type="ECO:0000313" key="4">
    <source>
        <dbReference type="EMBL" id="NNM48289.1"/>
    </source>
</evidence>
<dbReference type="PANTHER" id="PTHR30486:SF6">
    <property type="entry name" value="TYPE IV PILUS RETRACTATION ATPASE PILT"/>
    <property type="match status" value="1"/>
</dbReference>
<evidence type="ECO:0000256" key="1">
    <source>
        <dbReference type="ARBA" id="ARBA00006611"/>
    </source>
</evidence>
<evidence type="ECO:0000313" key="5">
    <source>
        <dbReference type="Proteomes" id="UP000588586"/>
    </source>
</evidence>
<dbReference type="Proteomes" id="UP000588586">
    <property type="component" value="Unassembled WGS sequence"/>
</dbReference>
<feature type="region of interest" description="Disordered" evidence="2">
    <location>
        <begin position="1"/>
        <end position="56"/>
    </location>
</feature>
<name>A0A849HMG8_9MICO</name>
<gene>
    <name evidence="4" type="ORF">HJG52_20070</name>
</gene>
<accession>A0A849HMG8</accession>
<organism evidence="4 5">
    <name type="scientific">Knoellia koreensis</name>
    <dbReference type="NCBI Taxonomy" id="2730921"/>
    <lineage>
        <taxon>Bacteria</taxon>
        <taxon>Bacillati</taxon>
        <taxon>Actinomycetota</taxon>
        <taxon>Actinomycetes</taxon>
        <taxon>Micrococcales</taxon>
        <taxon>Intrasporangiaceae</taxon>
        <taxon>Knoellia</taxon>
    </lineage>
</organism>
<dbReference type="CDD" id="cd01130">
    <property type="entry name" value="VirB11-like_ATPase"/>
    <property type="match status" value="1"/>
</dbReference>
<dbReference type="InterPro" id="IPR050921">
    <property type="entry name" value="T4SS_GSP_E_ATPase"/>
</dbReference>
<dbReference type="GO" id="GO:0016887">
    <property type="term" value="F:ATP hydrolysis activity"/>
    <property type="evidence" value="ECO:0007669"/>
    <property type="project" value="InterPro"/>
</dbReference>
<dbReference type="EMBL" id="JABEPQ010000009">
    <property type="protein sequence ID" value="NNM48289.1"/>
    <property type="molecule type" value="Genomic_DNA"/>
</dbReference>
<comment type="similarity">
    <text evidence="1">Belongs to the GSP E family.</text>
</comment>
<feature type="compositionally biased region" description="Low complexity" evidence="2">
    <location>
        <begin position="46"/>
        <end position="56"/>
    </location>
</feature>
<evidence type="ECO:0000256" key="2">
    <source>
        <dbReference type="SAM" id="MobiDB-lite"/>
    </source>
</evidence>
<comment type="caution">
    <text evidence="4">The sequence shown here is derived from an EMBL/GenBank/DDBJ whole genome shotgun (WGS) entry which is preliminary data.</text>
</comment>
<protein>
    <submittedName>
        <fullName evidence="4">CpaF family protein</fullName>
    </submittedName>
</protein>
<evidence type="ECO:0000259" key="3">
    <source>
        <dbReference type="Pfam" id="PF00437"/>
    </source>
</evidence>
<feature type="domain" description="Bacterial type II secretion system protein E" evidence="3">
    <location>
        <begin position="253"/>
        <end position="449"/>
    </location>
</feature>
<dbReference type="PANTHER" id="PTHR30486">
    <property type="entry name" value="TWITCHING MOTILITY PROTEIN PILT"/>
    <property type="match status" value="1"/>
</dbReference>
<dbReference type="Gene3D" id="3.40.50.300">
    <property type="entry name" value="P-loop containing nucleotide triphosphate hydrolases"/>
    <property type="match status" value="1"/>
</dbReference>
<dbReference type="SUPFAM" id="SSF52540">
    <property type="entry name" value="P-loop containing nucleoside triphosphate hydrolases"/>
    <property type="match status" value="1"/>
</dbReference>
<dbReference type="Pfam" id="PF00437">
    <property type="entry name" value="T2SSE"/>
    <property type="match status" value="1"/>
</dbReference>
<reference evidence="4 5" key="1">
    <citation type="submission" date="2020-04" db="EMBL/GenBank/DDBJ databases">
        <title>Knoellia sp. isolate from air conditioner.</title>
        <authorList>
            <person name="Chea S."/>
            <person name="Kim D.-U."/>
        </authorList>
    </citation>
    <scope>NUCLEOTIDE SEQUENCE [LARGE SCALE GENOMIC DNA]</scope>
    <source>
        <strain evidence="4 5">DB2414S</strain>
    </source>
</reference>
<proteinExistence type="inferred from homology"/>
<dbReference type="InterPro" id="IPR001482">
    <property type="entry name" value="T2SS/T4SS_dom"/>
</dbReference>
<dbReference type="RefSeq" id="WP_171245412.1">
    <property type="nucleotide sequence ID" value="NZ_JABEPQ010000009.1"/>
</dbReference>
<sequence length="544" mass="58083">MTQHNGTRPIDAASGTGASDPTSLPLFAPAVAGPARPGRERSKFRLTPTDLDPATPLPADLTVHQTYTQPVAPSSGAGADAGSAGLDWALVAAFRSQASEQLSAALGGDRGRLDRQAQRELGRSIILELLETEAAEQVSAGRDPWTPHDQQALATAVFDALFGLGRLQPLVDDDRVENIIITGHDTVRLELTDGTLLPGPPVADSDDELIDFLVFLASRSEVNARPFSEAQPRLHLRLDGGARLAAAAWVTPRPSVVIRRHRLRRVTLADLVDRGTLTPLAASFLAAAIRARKSVVVAGPQGAGKTTMVRALCAEIPTHEAIGTFETEYELHLHELPDVHPIVHAWEARPGSGERGPDGRQAGEFSIDEALYDSFRFNLSRQIVGEVRGREVLAMIKAMESGAGSISTTHAATAEAALRKLVTCAMEAGAHVTQDYATRAVAENIDLVVQLHLDTTPLPDGTARRDRWVSEILAVTPGEREKGYATTHVFTPSGTGQSEQAGPAVPGVLPDEYRALERYGFDLAGFYAQAAHHPPHHQPGEAAS</sequence>
<dbReference type="Gene3D" id="3.30.450.380">
    <property type="match status" value="1"/>
</dbReference>
<dbReference type="InterPro" id="IPR027417">
    <property type="entry name" value="P-loop_NTPase"/>
</dbReference>
<dbReference type="AlphaFoldDB" id="A0A849HMG8"/>